<name>A0A0S8K167_UNCW3</name>
<dbReference type="Gene3D" id="2.60.40.10">
    <property type="entry name" value="Immunoglobulins"/>
    <property type="match status" value="1"/>
</dbReference>
<dbReference type="Proteomes" id="UP000050975">
    <property type="component" value="Unassembled WGS sequence"/>
</dbReference>
<dbReference type="EMBL" id="LJVE01000007">
    <property type="protein sequence ID" value="KPL15718.1"/>
    <property type="molecule type" value="Genomic_DNA"/>
</dbReference>
<dbReference type="PROSITE" id="PS51257">
    <property type="entry name" value="PROKAR_LIPOPROTEIN"/>
    <property type="match status" value="1"/>
</dbReference>
<reference evidence="1 2" key="1">
    <citation type="journal article" date="2015" name="Microbiome">
        <title>Genomic resolution of linkages in carbon, nitrogen, and sulfur cycling among widespread estuary sediment bacteria.</title>
        <authorList>
            <person name="Baker B.J."/>
            <person name="Lazar C.S."/>
            <person name="Teske A.P."/>
            <person name="Dick G.J."/>
        </authorList>
    </citation>
    <scope>NUCLEOTIDE SEQUENCE [LARGE SCALE GENOMIC DNA]</scope>
    <source>
        <strain evidence="1">SM1_77</strain>
    </source>
</reference>
<organism evidence="1 2">
    <name type="scientific">candidate division WOR_3 bacterium SM1_77</name>
    <dbReference type="NCBI Taxonomy" id="1703778"/>
    <lineage>
        <taxon>Bacteria</taxon>
        <taxon>Bacteria division WOR-3</taxon>
    </lineage>
</organism>
<dbReference type="AlphaFoldDB" id="A0A0S8K167"/>
<evidence type="ECO:0000313" key="1">
    <source>
        <dbReference type="EMBL" id="KPL15718.1"/>
    </source>
</evidence>
<dbReference type="InterPro" id="IPR013783">
    <property type="entry name" value="Ig-like_fold"/>
</dbReference>
<evidence type="ECO:0008006" key="3">
    <source>
        <dbReference type="Google" id="ProtNLM"/>
    </source>
</evidence>
<sequence>MKKLLVSGFMLAFLLIIVGCGDEEALTIPANFTISAAADEISVVLDWDPSPADEDVEGYYIHFNSVIVDSTANETYTHTDPQETGTYNVSAYTADDESELSVTQSTIPVVETGWELYEIGVAGEESGFGWDVTDGTGAIYSMADETLAGSIDLYFTDWAAGYGGDYEISSPDRAPSDPGAQNLAGTTGWRLTGFALLAANFDDVTVLPTTGYFDYEDVAINAAYGVYTEDGHYGLVEVQSVSQATGLVQIRTAFQTLAGLAILEH</sequence>
<proteinExistence type="predicted"/>
<accession>A0A0S8K167</accession>
<comment type="caution">
    <text evidence="1">The sequence shown here is derived from an EMBL/GenBank/DDBJ whole genome shotgun (WGS) entry which is preliminary data.</text>
</comment>
<evidence type="ECO:0000313" key="2">
    <source>
        <dbReference type="Proteomes" id="UP000050975"/>
    </source>
</evidence>
<gene>
    <name evidence="1" type="ORF">AMJ74_00905</name>
</gene>
<protein>
    <recommendedName>
        <fullName evidence="3">Fibronectin type-III domain-containing protein</fullName>
    </recommendedName>
</protein>